<dbReference type="GO" id="GO:0046686">
    <property type="term" value="P:response to cadmium ion"/>
    <property type="evidence" value="ECO:0007669"/>
    <property type="project" value="UniProtKB-KW"/>
</dbReference>
<comment type="function">
    <text evidence="5">CzcA and CzcB together would act in zinc efflux nearly as effectively as the complete czc efflux system (CzcABC). The CzcB protein is thought to funnel zinc cations to the CzcA transport protein.</text>
</comment>
<dbReference type="Gene3D" id="2.40.30.170">
    <property type="match status" value="1"/>
</dbReference>
<name>Q603T0_METCA</name>
<dbReference type="GO" id="GO:0016020">
    <property type="term" value="C:membrane"/>
    <property type="evidence" value="ECO:0007669"/>
    <property type="project" value="InterPro"/>
</dbReference>
<feature type="chain" id="PRO_5004266036" evidence="6">
    <location>
        <begin position="20"/>
        <end position="365"/>
    </location>
</feature>
<dbReference type="GO" id="GO:0046914">
    <property type="term" value="F:transition metal ion binding"/>
    <property type="evidence" value="ECO:0007669"/>
    <property type="project" value="TreeGrafter"/>
</dbReference>
<evidence type="ECO:0000259" key="8">
    <source>
        <dbReference type="Pfam" id="PF25973"/>
    </source>
</evidence>
<dbReference type="SUPFAM" id="SSF111369">
    <property type="entry name" value="HlyD-like secretion proteins"/>
    <property type="match status" value="1"/>
</dbReference>
<dbReference type="Pfam" id="PF25954">
    <property type="entry name" value="Beta-barrel_RND_2"/>
    <property type="match status" value="1"/>
</dbReference>
<dbReference type="GeneID" id="88224896"/>
<feature type="domain" description="CusB-like beta-barrel" evidence="7">
    <location>
        <begin position="216"/>
        <end position="288"/>
    </location>
</feature>
<dbReference type="Gene3D" id="1.10.287.470">
    <property type="entry name" value="Helix hairpin bin"/>
    <property type="match status" value="1"/>
</dbReference>
<keyword evidence="3" id="KW-0862">Zinc</keyword>
<evidence type="ECO:0000313" key="11">
    <source>
        <dbReference type="Proteomes" id="UP000006821"/>
    </source>
</evidence>
<dbReference type="AlphaFoldDB" id="Q603T0"/>
<dbReference type="InterPro" id="IPR058649">
    <property type="entry name" value="CzcB_C"/>
</dbReference>
<evidence type="ECO:0000259" key="7">
    <source>
        <dbReference type="Pfam" id="PF25954"/>
    </source>
</evidence>
<dbReference type="InterPro" id="IPR006143">
    <property type="entry name" value="RND_pump_MFP"/>
</dbReference>
<organism evidence="10 11">
    <name type="scientific">Methylococcus capsulatus (strain ATCC 33009 / NCIMB 11132 / Bath)</name>
    <dbReference type="NCBI Taxonomy" id="243233"/>
    <lineage>
        <taxon>Bacteria</taxon>
        <taxon>Pseudomonadati</taxon>
        <taxon>Pseudomonadota</taxon>
        <taxon>Gammaproteobacteria</taxon>
        <taxon>Methylococcales</taxon>
        <taxon>Methylococcaceae</taxon>
        <taxon>Methylococcus</taxon>
    </lineage>
</organism>
<dbReference type="SMR" id="Q603T0"/>
<dbReference type="Gene3D" id="2.40.50.100">
    <property type="match status" value="1"/>
</dbReference>
<gene>
    <name evidence="10" type="ordered locus">MCA2719</name>
</gene>
<dbReference type="PANTHER" id="PTHR30097:SF4">
    <property type="entry name" value="SLR6042 PROTEIN"/>
    <property type="match status" value="1"/>
</dbReference>
<keyword evidence="2" id="KW-0813">Transport</keyword>
<dbReference type="GO" id="GO:0060003">
    <property type="term" value="P:copper ion export"/>
    <property type="evidence" value="ECO:0007669"/>
    <property type="project" value="TreeGrafter"/>
</dbReference>
<dbReference type="KEGG" id="mca:MCA2719"/>
<accession>Q603T0</accession>
<feature type="domain" description="CzcB-like C-terminal circularly permuted SH3-like" evidence="9">
    <location>
        <begin position="295"/>
        <end position="354"/>
    </location>
</feature>
<evidence type="ECO:0000313" key="10">
    <source>
        <dbReference type="EMBL" id="AAU91214.1"/>
    </source>
</evidence>
<proteinExistence type="inferred from homology"/>
<evidence type="ECO:0000256" key="4">
    <source>
        <dbReference type="ARBA" id="ARBA00043263"/>
    </source>
</evidence>
<sequence>MKLALFPAVISLLTAPALAADTLVKMDAQQIEHLDVRVAKPEIVNALPLAWAPARVVIPPDREFIVSAPQAGVITRIDVALGSSVAPGQVVAEMQSPDLLTLQRDLLNAATEYELAGSKLNRDQKLLDEGVISKLRWQETRSTFDKAQANLRQAEQVLDASGMSAKDIAELKRTRSISNTLLLRTPIRGVLLERLATVGQRVSMLAPLFRIGNVDQLWLEIDMPQERLSEIRLKDRVELDSPRIRATIIEVSQNVRPDSQTALVRAVIDEHDDSVRAGQNVNVQVMHASTDFICRVPLAAIISQDGRQYVFVRTSDGFAVRPVKVAAVDGRQAIIHEGLTADDRVAVQGVAALKGAWTGLGGGDE</sequence>
<evidence type="ECO:0000259" key="9">
    <source>
        <dbReference type="Pfam" id="PF25975"/>
    </source>
</evidence>
<evidence type="ECO:0000256" key="1">
    <source>
        <dbReference type="ARBA" id="ARBA00009477"/>
    </source>
</evidence>
<evidence type="ECO:0000256" key="6">
    <source>
        <dbReference type="SAM" id="SignalP"/>
    </source>
</evidence>
<dbReference type="GO" id="GO:0015679">
    <property type="term" value="P:plasma membrane copper ion transport"/>
    <property type="evidence" value="ECO:0007669"/>
    <property type="project" value="TreeGrafter"/>
</dbReference>
<dbReference type="GO" id="GO:0030288">
    <property type="term" value="C:outer membrane-bounded periplasmic space"/>
    <property type="evidence" value="ECO:0007669"/>
    <property type="project" value="TreeGrafter"/>
</dbReference>
<evidence type="ECO:0000256" key="2">
    <source>
        <dbReference type="ARBA" id="ARBA00022448"/>
    </source>
</evidence>
<dbReference type="Gene3D" id="2.40.420.20">
    <property type="match status" value="1"/>
</dbReference>
<keyword evidence="4" id="KW-0105">Cadmium resistance</keyword>
<evidence type="ECO:0000256" key="5">
    <source>
        <dbReference type="ARBA" id="ARBA00058766"/>
    </source>
</evidence>
<evidence type="ECO:0000256" key="3">
    <source>
        <dbReference type="ARBA" id="ARBA00022833"/>
    </source>
</evidence>
<dbReference type="FunFam" id="2.40.30.170:FF:000010">
    <property type="entry name" value="Efflux RND transporter periplasmic adaptor subunit"/>
    <property type="match status" value="1"/>
</dbReference>
<feature type="signal peptide" evidence="6">
    <location>
        <begin position="1"/>
        <end position="19"/>
    </location>
</feature>
<dbReference type="FunFam" id="2.40.420.20:FF:000006">
    <property type="entry name" value="RND family efflux transporter MFP subunit"/>
    <property type="match status" value="1"/>
</dbReference>
<dbReference type="RefSeq" id="WP_010961928.1">
    <property type="nucleotide sequence ID" value="NC_002977.6"/>
</dbReference>
<dbReference type="InterPro" id="IPR058792">
    <property type="entry name" value="Beta-barrel_RND_2"/>
</dbReference>
<dbReference type="GO" id="GO:0022857">
    <property type="term" value="F:transmembrane transporter activity"/>
    <property type="evidence" value="ECO:0007669"/>
    <property type="project" value="InterPro"/>
</dbReference>
<protein>
    <submittedName>
        <fullName evidence="10">Putative heavy metal efflux system protein</fullName>
    </submittedName>
</protein>
<dbReference type="eggNOG" id="COG0845">
    <property type="taxonomic scope" value="Bacteria"/>
</dbReference>
<dbReference type="NCBIfam" id="TIGR01730">
    <property type="entry name" value="RND_mfp"/>
    <property type="match status" value="1"/>
</dbReference>
<dbReference type="InterPro" id="IPR058647">
    <property type="entry name" value="BSH_CzcB-like"/>
</dbReference>
<feature type="domain" description="CzcB-like barrel-sandwich hybrid" evidence="8">
    <location>
        <begin position="65"/>
        <end position="212"/>
    </location>
</feature>
<reference evidence="10 11" key="1">
    <citation type="journal article" date="2004" name="PLoS Biol.">
        <title>Genomic insights into methanotrophy: the complete genome sequence of Methylococcus capsulatus (Bath).</title>
        <authorList>
            <person name="Ward N.L."/>
            <person name="Larsen O."/>
            <person name="Sakwa J."/>
            <person name="Bruseth L."/>
            <person name="Khouri H.M."/>
            <person name="Durkin A.S."/>
            <person name="Dimitrov G."/>
            <person name="Jiang L."/>
            <person name="Scanlan D."/>
            <person name="Kang K.H."/>
            <person name="Lewis M.R."/>
            <person name="Nelson K.E."/>
            <person name="Methe B.A."/>
            <person name="Wu M."/>
            <person name="Heidelberg J.F."/>
            <person name="Paulsen I.T."/>
            <person name="Fouts D.E."/>
            <person name="Ravel J."/>
            <person name="Tettelin H."/>
            <person name="Ren Q."/>
            <person name="Read T.D."/>
            <person name="DeBoy R.T."/>
            <person name="Seshadri R."/>
            <person name="Salzberg S.L."/>
            <person name="Jensen H.B."/>
            <person name="Birkeland N.K."/>
            <person name="Nelson W.C."/>
            <person name="Dodson R.J."/>
            <person name="Grindhaug S.H."/>
            <person name="Holt I.E."/>
            <person name="Eidhammer I."/>
            <person name="Jonasen I."/>
            <person name="Vanaken S."/>
            <person name="Utterback T.R."/>
            <person name="Feldblyum T.V."/>
            <person name="Fraser C.M."/>
            <person name="Lillehaug J.R."/>
            <person name="Eisen J.A."/>
        </authorList>
    </citation>
    <scope>NUCLEOTIDE SEQUENCE [LARGE SCALE GENOMIC DNA]</scope>
    <source>
        <strain evidence="11">ATCC 33009 / NCIMB 11132 / Bath</strain>
    </source>
</reference>
<dbReference type="Proteomes" id="UP000006821">
    <property type="component" value="Chromosome"/>
</dbReference>
<keyword evidence="6" id="KW-0732">Signal</keyword>
<dbReference type="Pfam" id="PF25973">
    <property type="entry name" value="BSH_CzcB"/>
    <property type="match status" value="1"/>
</dbReference>
<comment type="similarity">
    <text evidence="1">Belongs to the membrane fusion protein (MFP) (TC 8.A.1) family.</text>
</comment>
<dbReference type="EMBL" id="AE017282">
    <property type="protein sequence ID" value="AAU91214.1"/>
    <property type="molecule type" value="Genomic_DNA"/>
</dbReference>
<dbReference type="PANTHER" id="PTHR30097">
    <property type="entry name" value="CATION EFFLUX SYSTEM PROTEIN CUSB"/>
    <property type="match status" value="1"/>
</dbReference>
<dbReference type="STRING" id="243233.MCA2719"/>
<dbReference type="InterPro" id="IPR051909">
    <property type="entry name" value="MFP_Cation_Efflux"/>
</dbReference>
<dbReference type="HOGENOM" id="CLU_018816_13_0_6"/>
<dbReference type="Pfam" id="PF25975">
    <property type="entry name" value="CzcB_C"/>
    <property type="match status" value="1"/>
</dbReference>